<dbReference type="AlphaFoldDB" id="A0A5M3WX22"/>
<organism evidence="3 4">
    <name type="scientific">Acrocarpospora macrocephala</name>
    <dbReference type="NCBI Taxonomy" id="150177"/>
    <lineage>
        <taxon>Bacteria</taxon>
        <taxon>Bacillati</taxon>
        <taxon>Actinomycetota</taxon>
        <taxon>Actinomycetes</taxon>
        <taxon>Streptosporangiales</taxon>
        <taxon>Streptosporangiaceae</taxon>
        <taxon>Acrocarpospora</taxon>
    </lineage>
</organism>
<evidence type="ECO:0000313" key="4">
    <source>
        <dbReference type="Proteomes" id="UP000331127"/>
    </source>
</evidence>
<protein>
    <submittedName>
        <fullName evidence="3">Serine hydrolase</fullName>
    </submittedName>
</protein>
<accession>A0A5M3WX22</accession>
<dbReference type="InterPro" id="IPR001466">
    <property type="entry name" value="Beta-lactam-related"/>
</dbReference>
<gene>
    <name evidence="3" type="ORF">Amac_065530</name>
</gene>
<dbReference type="PANTHER" id="PTHR46825:SF9">
    <property type="entry name" value="BETA-LACTAMASE-RELATED DOMAIN-CONTAINING PROTEIN"/>
    <property type="match status" value="1"/>
</dbReference>
<keyword evidence="4" id="KW-1185">Reference proteome</keyword>
<dbReference type="GO" id="GO:0016787">
    <property type="term" value="F:hydrolase activity"/>
    <property type="evidence" value="ECO:0007669"/>
    <property type="project" value="UniProtKB-KW"/>
</dbReference>
<evidence type="ECO:0000259" key="2">
    <source>
        <dbReference type="Pfam" id="PF00144"/>
    </source>
</evidence>
<dbReference type="PANTHER" id="PTHR46825">
    <property type="entry name" value="D-ALANYL-D-ALANINE-CARBOXYPEPTIDASE/ENDOPEPTIDASE AMPH"/>
    <property type="match status" value="1"/>
</dbReference>
<dbReference type="Proteomes" id="UP000331127">
    <property type="component" value="Unassembled WGS sequence"/>
</dbReference>
<comment type="caution">
    <text evidence="3">The sequence shown here is derived from an EMBL/GenBank/DDBJ whole genome shotgun (WGS) entry which is preliminary data.</text>
</comment>
<feature type="region of interest" description="Disordered" evidence="1">
    <location>
        <begin position="1"/>
        <end position="23"/>
    </location>
</feature>
<reference evidence="3 4" key="1">
    <citation type="submission" date="2019-10" db="EMBL/GenBank/DDBJ databases">
        <title>Whole genome shotgun sequence of Acrocarpospora macrocephala NBRC 16266.</title>
        <authorList>
            <person name="Ichikawa N."/>
            <person name="Kimura A."/>
            <person name="Kitahashi Y."/>
            <person name="Komaki H."/>
            <person name="Oguchi A."/>
        </authorList>
    </citation>
    <scope>NUCLEOTIDE SEQUENCE [LARGE SCALE GENOMIC DNA]</scope>
    <source>
        <strain evidence="3 4">NBRC 16266</strain>
    </source>
</reference>
<name>A0A5M3WX22_9ACTN</name>
<dbReference type="Pfam" id="PF00144">
    <property type="entry name" value="Beta-lactamase"/>
    <property type="match status" value="1"/>
</dbReference>
<proteinExistence type="predicted"/>
<evidence type="ECO:0000256" key="1">
    <source>
        <dbReference type="SAM" id="MobiDB-lite"/>
    </source>
</evidence>
<dbReference type="SUPFAM" id="SSF56601">
    <property type="entry name" value="beta-lactamase/transpeptidase-like"/>
    <property type="match status" value="1"/>
</dbReference>
<dbReference type="InterPro" id="IPR012338">
    <property type="entry name" value="Beta-lactam/transpept-like"/>
</dbReference>
<feature type="domain" description="Beta-lactamase-related" evidence="2">
    <location>
        <begin position="31"/>
        <end position="366"/>
    </location>
</feature>
<dbReference type="OrthoDB" id="3174977at2"/>
<dbReference type="EMBL" id="BLAE01000041">
    <property type="protein sequence ID" value="GES12956.1"/>
    <property type="molecule type" value="Genomic_DNA"/>
</dbReference>
<keyword evidence="3" id="KW-0378">Hydrolase</keyword>
<dbReference type="RefSeq" id="WP_155358236.1">
    <property type="nucleotide sequence ID" value="NZ_BAAAHL010000009.1"/>
</dbReference>
<dbReference type="Gene3D" id="3.40.710.10">
    <property type="entry name" value="DD-peptidase/beta-lactamase superfamily"/>
    <property type="match status" value="1"/>
</dbReference>
<evidence type="ECO:0000313" key="3">
    <source>
        <dbReference type="EMBL" id="GES12956.1"/>
    </source>
</evidence>
<dbReference type="InterPro" id="IPR050491">
    <property type="entry name" value="AmpC-like"/>
</dbReference>
<sequence>MALNYRPRSHDDPSGQSPLATDDGIDVTSIRAAVTHVMRTSKIPGLSLAVTRHDRLLYAEGFGLADLAADRPATPDTSYLWFSLSKIVTATAVMRLADEGRLDLDAPVREYIAAYPAITPQPRVRQLLNHTAGLANPLPIRWVRPATTDDEPDAFLARVLRKYGKPRHPVGGSARYSNLGYLLAAEVVAAVTGRPFERYVTQAVLAPAGMSATGYQYAPEADMASGYVRGPRLLTTALSALLPPGIAGERYGRYLSLRPFLVTGAGYGGLVGNVVDAARLAALHLGDGAAINGQRLLSTQSAQAMRRIHARGEPFDHGIGWFRRPDHRGSRPEFVEHYGTGAGFWNGIRLYPDLDFAITVMTNTTHAYDIHTLFTDIMRGACP</sequence>